<accession>A0A1Q9CQH2</accession>
<dbReference type="PROSITE" id="PS50020">
    <property type="entry name" value="WW_DOMAIN_2"/>
    <property type="match status" value="1"/>
</dbReference>
<dbReference type="EMBL" id="LSRX01000992">
    <property type="protein sequence ID" value="OLP85160.1"/>
    <property type="molecule type" value="Genomic_DNA"/>
</dbReference>
<dbReference type="InterPro" id="IPR001202">
    <property type="entry name" value="WW_dom"/>
</dbReference>
<proteinExistence type="predicted"/>
<gene>
    <name evidence="2" type="ORF">AK812_SmicGene33878</name>
</gene>
<evidence type="ECO:0000313" key="2">
    <source>
        <dbReference type="EMBL" id="OLP85160.1"/>
    </source>
</evidence>
<comment type="caution">
    <text evidence="2">The sequence shown here is derived from an EMBL/GenBank/DDBJ whole genome shotgun (WGS) entry which is preliminary data.</text>
</comment>
<dbReference type="InterPro" id="IPR036020">
    <property type="entry name" value="WW_dom_sf"/>
</dbReference>
<protein>
    <recommendedName>
        <fullName evidence="1">WW domain-containing protein</fullName>
    </recommendedName>
</protein>
<name>A0A1Q9CQH2_SYMMI</name>
<dbReference type="SUPFAM" id="SSF51045">
    <property type="entry name" value="WW domain"/>
    <property type="match status" value="1"/>
</dbReference>
<dbReference type="AlphaFoldDB" id="A0A1Q9CQH2"/>
<reference evidence="2 3" key="1">
    <citation type="submission" date="2016-02" db="EMBL/GenBank/DDBJ databases">
        <title>Genome analysis of coral dinoflagellate symbionts highlights evolutionary adaptations to a symbiotic lifestyle.</title>
        <authorList>
            <person name="Aranda M."/>
            <person name="Li Y."/>
            <person name="Liew Y.J."/>
            <person name="Baumgarten S."/>
            <person name="Simakov O."/>
            <person name="Wilson M."/>
            <person name="Piel J."/>
            <person name="Ashoor H."/>
            <person name="Bougouffa S."/>
            <person name="Bajic V.B."/>
            <person name="Ryu T."/>
            <person name="Ravasi T."/>
            <person name="Bayer T."/>
            <person name="Micklem G."/>
            <person name="Kim H."/>
            <person name="Bhak J."/>
            <person name="Lajeunesse T.C."/>
            <person name="Voolstra C.R."/>
        </authorList>
    </citation>
    <scope>NUCLEOTIDE SEQUENCE [LARGE SCALE GENOMIC DNA]</scope>
    <source>
        <strain evidence="2 3">CCMP2467</strain>
    </source>
</reference>
<evidence type="ECO:0000313" key="3">
    <source>
        <dbReference type="Proteomes" id="UP000186817"/>
    </source>
</evidence>
<keyword evidence="3" id="KW-1185">Reference proteome</keyword>
<sequence length="308" mass="35093">MELEVEPQNTAPAKARWSPVVHKQRWRFPPRTGHSAGGPAHLCNCDCKWCKNPGVWFKGRRKKLRLLWRLYRRARFVQLPRSSGTILSQAIFATAKRAKPAPDLPEGWVAVTHGDPWYYWHRPSNKVQWHLPMTVERWNGESRLAQVVDGRVVAFFCRDVGRTVTTDLSDGLHLPQDTCACKTTVILRRKEDLQSEMAFGLWDGPETKTRYNQHSLRVGTLAASLPGLVKASMQSLLVTSEATAALANWIWPDVLPPGWVRVRVPYEALLACLPSATCTIEFSLRSLSHNDVYYWNVETNEVTWDKPV</sequence>
<evidence type="ECO:0000259" key="1">
    <source>
        <dbReference type="PROSITE" id="PS50020"/>
    </source>
</evidence>
<feature type="domain" description="WW" evidence="1">
    <location>
        <begin position="102"/>
        <end position="134"/>
    </location>
</feature>
<dbReference type="Proteomes" id="UP000186817">
    <property type="component" value="Unassembled WGS sequence"/>
</dbReference>
<organism evidence="2 3">
    <name type="scientific">Symbiodinium microadriaticum</name>
    <name type="common">Dinoflagellate</name>
    <name type="synonym">Zooxanthella microadriatica</name>
    <dbReference type="NCBI Taxonomy" id="2951"/>
    <lineage>
        <taxon>Eukaryota</taxon>
        <taxon>Sar</taxon>
        <taxon>Alveolata</taxon>
        <taxon>Dinophyceae</taxon>
        <taxon>Suessiales</taxon>
        <taxon>Symbiodiniaceae</taxon>
        <taxon>Symbiodinium</taxon>
    </lineage>
</organism>